<dbReference type="PANTHER" id="PTHR13218">
    <property type="entry name" value="TRANSCRIPTION INITIATION FACTOR TFIID SUBUNIT 11-RELATED"/>
    <property type="match status" value="1"/>
</dbReference>
<dbReference type="Pfam" id="PF04719">
    <property type="entry name" value="TAFII28"/>
    <property type="match status" value="1"/>
</dbReference>
<dbReference type="OrthoDB" id="28335at2759"/>
<evidence type="ECO:0000313" key="8">
    <source>
        <dbReference type="EMBL" id="CAG8980193.1"/>
    </source>
</evidence>
<name>A0A9N9LUN1_9HELO</name>
<dbReference type="GO" id="GO:0005669">
    <property type="term" value="C:transcription factor TFIID complex"/>
    <property type="evidence" value="ECO:0007669"/>
    <property type="project" value="InterPro"/>
</dbReference>
<feature type="domain" description="TAFII28-like protein" evidence="7">
    <location>
        <begin position="170"/>
        <end position="282"/>
    </location>
</feature>
<dbReference type="GO" id="GO:0051123">
    <property type="term" value="P:RNA polymerase II preinitiation complex assembly"/>
    <property type="evidence" value="ECO:0007669"/>
    <property type="project" value="InterPro"/>
</dbReference>
<feature type="region of interest" description="Disordered" evidence="6">
    <location>
        <begin position="241"/>
        <end position="270"/>
    </location>
</feature>
<feature type="compositionally biased region" description="Basic and acidic residues" evidence="6">
    <location>
        <begin position="261"/>
        <end position="270"/>
    </location>
</feature>
<dbReference type="AlphaFoldDB" id="A0A9N9LUN1"/>
<accession>A0A9N9LUN1</accession>
<evidence type="ECO:0000313" key="9">
    <source>
        <dbReference type="Proteomes" id="UP000701801"/>
    </source>
</evidence>
<evidence type="ECO:0000259" key="7">
    <source>
        <dbReference type="Pfam" id="PF04719"/>
    </source>
</evidence>
<dbReference type="InterPro" id="IPR006809">
    <property type="entry name" value="TAFII28_dom"/>
</dbReference>
<keyword evidence="3" id="KW-0805">Transcription regulation</keyword>
<dbReference type="GO" id="GO:0046982">
    <property type="term" value="F:protein heterodimerization activity"/>
    <property type="evidence" value="ECO:0007669"/>
    <property type="project" value="InterPro"/>
</dbReference>
<organism evidence="8 9">
    <name type="scientific">Hymenoscyphus albidus</name>
    <dbReference type="NCBI Taxonomy" id="595503"/>
    <lineage>
        <taxon>Eukaryota</taxon>
        <taxon>Fungi</taxon>
        <taxon>Dikarya</taxon>
        <taxon>Ascomycota</taxon>
        <taxon>Pezizomycotina</taxon>
        <taxon>Leotiomycetes</taxon>
        <taxon>Helotiales</taxon>
        <taxon>Helotiaceae</taxon>
        <taxon>Hymenoscyphus</taxon>
    </lineage>
</organism>
<dbReference type="InterPro" id="IPR009072">
    <property type="entry name" value="Histone-fold"/>
</dbReference>
<sequence length="320" mass="35172">MASPPYSYNTAISPSYPSHSQLPQPPKRRQSDMPSSAPSMKRRKASMISTTSTSSAHPLRQTSFPPEQSSRSPAFSRSPSADTMVSSSVAGSSRPKKKKPSKKSKGGANDESVVDGKSGTPAPTAGKKRRASNASLDDEEEGGGGSHTMALELTSGTKEEKARELEHRALLVRSLDPEQFRRYEAWRACRWPDAVIRRIVNQTLSQSSHPSVIGAVKSIAKIFAGELIEGARRVQDQWLENTREDQVNGLPSPPREEDGEPREVDTRRGPLLPDHLREALRRYKLAREGGLTGQLGLFQLQQQGGTERFGVRVKGRRLLK</sequence>
<feature type="region of interest" description="Disordered" evidence="6">
    <location>
        <begin position="1"/>
        <end position="160"/>
    </location>
</feature>
<evidence type="ECO:0000256" key="1">
    <source>
        <dbReference type="ARBA" id="ARBA00004123"/>
    </source>
</evidence>
<feature type="compositionally biased region" description="Polar residues" evidence="6">
    <location>
        <begin position="1"/>
        <end position="22"/>
    </location>
</feature>
<evidence type="ECO:0000256" key="3">
    <source>
        <dbReference type="ARBA" id="ARBA00023015"/>
    </source>
</evidence>
<comment type="subcellular location">
    <subcellularLocation>
        <location evidence="1">Nucleus</location>
    </subcellularLocation>
</comment>
<feature type="compositionally biased region" description="Basic residues" evidence="6">
    <location>
        <begin position="94"/>
        <end position="105"/>
    </location>
</feature>
<evidence type="ECO:0000256" key="5">
    <source>
        <dbReference type="ARBA" id="ARBA00023242"/>
    </source>
</evidence>
<dbReference type="Gene3D" id="1.10.20.10">
    <property type="entry name" value="Histone, subunit A"/>
    <property type="match status" value="1"/>
</dbReference>
<dbReference type="SUPFAM" id="SSF47113">
    <property type="entry name" value="Histone-fold"/>
    <property type="match status" value="1"/>
</dbReference>
<keyword evidence="5" id="KW-0539">Nucleus</keyword>
<keyword evidence="4" id="KW-0804">Transcription</keyword>
<dbReference type="Proteomes" id="UP000701801">
    <property type="component" value="Unassembled WGS sequence"/>
</dbReference>
<dbReference type="PANTHER" id="PTHR13218:SF8">
    <property type="entry name" value="TRANSCRIPTION INITIATION FACTOR TFIID SUBUNIT 11"/>
    <property type="match status" value="1"/>
</dbReference>
<dbReference type="CDD" id="cd08048">
    <property type="entry name" value="HFD_TAF11"/>
    <property type="match status" value="1"/>
</dbReference>
<evidence type="ECO:0000256" key="6">
    <source>
        <dbReference type="SAM" id="MobiDB-lite"/>
    </source>
</evidence>
<comment type="caution">
    <text evidence="8">The sequence shown here is derived from an EMBL/GenBank/DDBJ whole genome shotgun (WGS) entry which is preliminary data.</text>
</comment>
<protein>
    <recommendedName>
        <fullName evidence="7">TAFII28-like protein domain-containing protein</fullName>
    </recommendedName>
</protein>
<keyword evidence="9" id="KW-1185">Reference proteome</keyword>
<reference evidence="8" key="1">
    <citation type="submission" date="2021-07" db="EMBL/GenBank/DDBJ databases">
        <authorList>
            <person name="Durling M."/>
        </authorList>
    </citation>
    <scope>NUCLEOTIDE SEQUENCE</scope>
</reference>
<feature type="compositionally biased region" description="Low complexity" evidence="6">
    <location>
        <begin position="69"/>
        <end position="81"/>
    </location>
</feature>
<dbReference type="InterPro" id="IPR045127">
    <property type="entry name" value="TAF11-like"/>
</dbReference>
<evidence type="ECO:0000256" key="4">
    <source>
        <dbReference type="ARBA" id="ARBA00023163"/>
    </source>
</evidence>
<comment type="similarity">
    <text evidence="2">Belongs to the TAF11 family.</text>
</comment>
<proteinExistence type="inferred from homology"/>
<dbReference type="GO" id="GO:0016251">
    <property type="term" value="F:RNA polymerase II general transcription initiation factor activity"/>
    <property type="evidence" value="ECO:0007669"/>
    <property type="project" value="TreeGrafter"/>
</dbReference>
<dbReference type="EMBL" id="CAJVRM010000365">
    <property type="protein sequence ID" value="CAG8980193.1"/>
    <property type="molecule type" value="Genomic_DNA"/>
</dbReference>
<gene>
    <name evidence="8" type="ORF">HYALB_00012385</name>
</gene>
<evidence type="ECO:0000256" key="2">
    <source>
        <dbReference type="ARBA" id="ARBA00009788"/>
    </source>
</evidence>